<dbReference type="OrthoDB" id="282960at2"/>
<name>A0A345ZUD7_9HYPH</name>
<dbReference type="EMBL" id="CP031417">
    <property type="protein sequence ID" value="AXK80534.1"/>
    <property type="molecule type" value="Genomic_DNA"/>
</dbReference>
<sequence length="203" mass="22385">MQKNQTPPPQGTSCTAFDHTHHLATGTYPSVAIAVKEHLRTAADASVLIFDDSSGRQIDFDLRRTDEEIAARIGKQFPADTAATTRAVGRPKLGVVSREVTLLPQQWEWLAEQSGGASATLRRLVEEARRAAPTPQARLRKIHERTYNFMSAMAGNLPNFEEASRALFSNDRAAFKKLLDGWPADVVAYLDRLSTDAVIQDVV</sequence>
<dbReference type="Proteomes" id="UP000254889">
    <property type="component" value="Chromosome"/>
</dbReference>
<protein>
    <submittedName>
        <fullName evidence="1">DUF2239 family protein</fullName>
    </submittedName>
</protein>
<dbReference type="AlphaFoldDB" id="A0A345ZUD7"/>
<keyword evidence="2" id="KW-1185">Reference proteome</keyword>
<dbReference type="KEGG" id="ptaw:DW352_08405"/>
<accession>A0A345ZUD7</accession>
<evidence type="ECO:0000313" key="2">
    <source>
        <dbReference type="Proteomes" id="UP000254889"/>
    </source>
</evidence>
<dbReference type="Pfam" id="PF09998">
    <property type="entry name" value="DUF2239"/>
    <property type="match status" value="1"/>
</dbReference>
<proteinExistence type="predicted"/>
<evidence type="ECO:0000313" key="1">
    <source>
        <dbReference type="EMBL" id="AXK80534.1"/>
    </source>
</evidence>
<dbReference type="InterPro" id="IPR018715">
    <property type="entry name" value="DUF2239"/>
</dbReference>
<gene>
    <name evidence="1" type="ORF">DW352_08405</name>
</gene>
<reference evidence="1 2" key="1">
    <citation type="submission" date="2018-07" db="EMBL/GenBank/DDBJ databases">
        <authorList>
            <person name="Quirk P.G."/>
            <person name="Krulwich T.A."/>
        </authorList>
    </citation>
    <scope>NUCLEOTIDE SEQUENCE [LARGE SCALE GENOMIC DNA]</scope>
    <source>
        <strain evidence="1 2">CC-BB4</strain>
    </source>
</reference>
<dbReference type="RefSeq" id="WP_115690279.1">
    <property type="nucleotide sequence ID" value="NZ_CP031417.1"/>
</dbReference>
<organism evidence="1 2">
    <name type="scientific">Pseudolabrys taiwanensis</name>
    <dbReference type="NCBI Taxonomy" id="331696"/>
    <lineage>
        <taxon>Bacteria</taxon>
        <taxon>Pseudomonadati</taxon>
        <taxon>Pseudomonadota</taxon>
        <taxon>Alphaproteobacteria</taxon>
        <taxon>Hyphomicrobiales</taxon>
        <taxon>Xanthobacteraceae</taxon>
        <taxon>Pseudolabrys</taxon>
    </lineage>
</organism>